<dbReference type="CDD" id="cd06093">
    <property type="entry name" value="PX_domain"/>
    <property type="match status" value="1"/>
</dbReference>
<feature type="compositionally biased region" description="Low complexity" evidence="2">
    <location>
        <begin position="764"/>
        <end position="781"/>
    </location>
</feature>
<dbReference type="GO" id="GO:0035091">
    <property type="term" value="F:phosphatidylinositol binding"/>
    <property type="evidence" value="ECO:0007669"/>
    <property type="project" value="InterPro"/>
</dbReference>
<protein>
    <recommendedName>
        <fullName evidence="4">PXA domain-containing protein</fullName>
    </recommendedName>
</protein>
<dbReference type="PROSITE" id="PS51207">
    <property type="entry name" value="PXA"/>
    <property type="match status" value="1"/>
</dbReference>
<evidence type="ECO:0000313" key="5">
    <source>
        <dbReference type="EMBL" id="OJJ31781.1"/>
    </source>
</evidence>
<dbReference type="InterPro" id="IPR001683">
    <property type="entry name" value="PX_dom"/>
</dbReference>
<dbReference type="PANTHER" id="PTHR22775:SF47">
    <property type="entry name" value="MEIOTICALLY UP-REGULATED GENE 122 PROTEIN"/>
    <property type="match status" value="1"/>
</dbReference>
<dbReference type="GeneID" id="63744552"/>
<keyword evidence="6" id="KW-1185">Reference proteome</keyword>
<keyword evidence="3" id="KW-0812">Transmembrane</keyword>
<dbReference type="Proteomes" id="UP000184383">
    <property type="component" value="Unassembled WGS sequence"/>
</dbReference>
<reference evidence="6" key="1">
    <citation type="journal article" date="2017" name="Genome Biol.">
        <title>Comparative genomics reveals high biological diversity and specific adaptations in the industrially and medically important fungal genus Aspergillus.</title>
        <authorList>
            <person name="de Vries R.P."/>
            <person name="Riley R."/>
            <person name="Wiebenga A."/>
            <person name="Aguilar-Osorio G."/>
            <person name="Amillis S."/>
            <person name="Uchima C.A."/>
            <person name="Anderluh G."/>
            <person name="Asadollahi M."/>
            <person name="Askin M."/>
            <person name="Barry K."/>
            <person name="Battaglia E."/>
            <person name="Bayram O."/>
            <person name="Benocci T."/>
            <person name="Braus-Stromeyer S.A."/>
            <person name="Caldana C."/>
            <person name="Canovas D."/>
            <person name="Cerqueira G.C."/>
            <person name="Chen F."/>
            <person name="Chen W."/>
            <person name="Choi C."/>
            <person name="Clum A."/>
            <person name="Dos Santos R.A."/>
            <person name="Damasio A.R."/>
            <person name="Diallinas G."/>
            <person name="Emri T."/>
            <person name="Fekete E."/>
            <person name="Flipphi M."/>
            <person name="Freyberg S."/>
            <person name="Gallo A."/>
            <person name="Gournas C."/>
            <person name="Habgood R."/>
            <person name="Hainaut M."/>
            <person name="Harispe M.L."/>
            <person name="Henrissat B."/>
            <person name="Hilden K.S."/>
            <person name="Hope R."/>
            <person name="Hossain A."/>
            <person name="Karabika E."/>
            <person name="Karaffa L."/>
            <person name="Karanyi Z."/>
            <person name="Krasevec N."/>
            <person name="Kuo A."/>
            <person name="Kusch H."/>
            <person name="LaButti K."/>
            <person name="Lagendijk E.L."/>
            <person name="Lapidus A."/>
            <person name="Levasseur A."/>
            <person name="Lindquist E."/>
            <person name="Lipzen A."/>
            <person name="Logrieco A.F."/>
            <person name="MacCabe A."/>
            <person name="Maekelae M.R."/>
            <person name="Malavazi I."/>
            <person name="Melin P."/>
            <person name="Meyer V."/>
            <person name="Mielnichuk N."/>
            <person name="Miskei M."/>
            <person name="Molnar A.P."/>
            <person name="Mule G."/>
            <person name="Ngan C.Y."/>
            <person name="Orejas M."/>
            <person name="Orosz E."/>
            <person name="Ouedraogo J.P."/>
            <person name="Overkamp K.M."/>
            <person name="Park H.-S."/>
            <person name="Perrone G."/>
            <person name="Piumi F."/>
            <person name="Punt P.J."/>
            <person name="Ram A.F."/>
            <person name="Ramon A."/>
            <person name="Rauscher S."/>
            <person name="Record E."/>
            <person name="Riano-Pachon D.M."/>
            <person name="Robert V."/>
            <person name="Roehrig J."/>
            <person name="Ruller R."/>
            <person name="Salamov A."/>
            <person name="Salih N.S."/>
            <person name="Samson R.A."/>
            <person name="Sandor E."/>
            <person name="Sanguinetti M."/>
            <person name="Schuetze T."/>
            <person name="Sepcic K."/>
            <person name="Shelest E."/>
            <person name="Sherlock G."/>
            <person name="Sophianopoulou V."/>
            <person name="Squina F.M."/>
            <person name="Sun H."/>
            <person name="Susca A."/>
            <person name="Todd R.B."/>
            <person name="Tsang A."/>
            <person name="Unkles S.E."/>
            <person name="van de Wiele N."/>
            <person name="van Rossen-Uffink D."/>
            <person name="Oliveira J.V."/>
            <person name="Vesth T.C."/>
            <person name="Visser J."/>
            <person name="Yu J.-H."/>
            <person name="Zhou M."/>
            <person name="Andersen M.R."/>
            <person name="Archer D.B."/>
            <person name="Baker S.E."/>
            <person name="Benoit I."/>
            <person name="Brakhage A.A."/>
            <person name="Braus G.H."/>
            <person name="Fischer R."/>
            <person name="Frisvad J.C."/>
            <person name="Goldman G.H."/>
            <person name="Houbraken J."/>
            <person name="Oakley B."/>
            <person name="Pocsi I."/>
            <person name="Scazzocchio C."/>
            <person name="Seiboth B."/>
            <person name="vanKuyk P.A."/>
            <person name="Wortman J."/>
            <person name="Dyer P.S."/>
            <person name="Grigoriev I.V."/>
        </authorList>
    </citation>
    <scope>NUCLEOTIDE SEQUENCE [LARGE SCALE GENOMIC DNA]</scope>
    <source>
        <strain evidence="6">DTO 134E9</strain>
    </source>
</reference>
<dbReference type="InterPro" id="IPR013937">
    <property type="entry name" value="Sorting_nexin_C"/>
</dbReference>
<gene>
    <name evidence="5" type="ORF">ASPWEDRAFT_117004</name>
</gene>
<dbReference type="STRING" id="1073089.A0A1L9RA32"/>
<feature type="transmembrane region" description="Helical" evidence="3">
    <location>
        <begin position="36"/>
        <end position="67"/>
    </location>
</feature>
<dbReference type="VEuPathDB" id="FungiDB:ASPWEDRAFT_117004"/>
<comment type="similarity">
    <text evidence="1">Belongs to the sorting nexin family.</text>
</comment>
<evidence type="ECO:0000259" key="4">
    <source>
        <dbReference type="PROSITE" id="PS51207"/>
    </source>
</evidence>
<evidence type="ECO:0000256" key="3">
    <source>
        <dbReference type="SAM" id="Phobius"/>
    </source>
</evidence>
<dbReference type="InterPro" id="IPR003114">
    <property type="entry name" value="Phox_assoc"/>
</dbReference>
<accession>A0A1L9RA32</accession>
<dbReference type="RefSeq" id="XP_040685458.1">
    <property type="nucleotide sequence ID" value="XM_040828704.1"/>
</dbReference>
<dbReference type="Pfam" id="PF00787">
    <property type="entry name" value="PX"/>
    <property type="match status" value="1"/>
</dbReference>
<keyword evidence="3" id="KW-1133">Transmembrane helix</keyword>
<feature type="region of interest" description="Disordered" evidence="2">
    <location>
        <begin position="462"/>
        <end position="492"/>
    </location>
</feature>
<organism evidence="5 6">
    <name type="scientific">Aspergillus wentii DTO 134E9</name>
    <dbReference type="NCBI Taxonomy" id="1073089"/>
    <lineage>
        <taxon>Eukaryota</taxon>
        <taxon>Fungi</taxon>
        <taxon>Dikarya</taxon>
        <taxon>Ascomycota</taxon>
        <taxon>Pezizomycotina</taxon>
        <taxon>Eurotiomycetes</taxon>
        <taxon>Eurotiomycetidae</taxon>
        <taxon>Eurotiales</taxon>
        <taxon>Aspergillaceae</taxon>
        <taxon>Aspergillus</taxon>
        <taxon>Aspergillus subgen. Cremei</taxon>
    </lineage>
</organism>
<dbReference type="SUPFAM" id="SSF64268">
    <property type="entry name" value="PX domain"/>
    <property type="match status" value="1"/>
</dbReference>
<keyword evidence="3" id="KW-0472">Membrane</keyword>
<dbReference type="PANTHER" id="PTHR22775">
    <property type="entry name" value="SORTING NEXIN"/>
    <property type="match status" value="1"/>
</dbReference>
<feature type="region of interest" description="Disordered" evidence="2">
    <location>
        <begin position="749"/>
        <end position="836"/>
    </location>
</feature>
<evidence type="ECO:0000256" key="1">
    <source>
        <dbReference type="ARBA" id="ARBA00010883"/>
    </source>
</evidence>
<dbReference type="AlphaFoldDB" id="A0A1L9RA32"/>
<dbReference type="Pfam" id="PF08628">
    <property type="entry name" value="Nexin_C"/>
    <property type="match status" value="1"/>
</dbReference>
<dbReference type="Gene3D" id="3.30.1520.10">
    <property type="entry name" value="Phox-like domain"/>
    <property type="match status" value="1"/>
</dbReference>
<dbReference type="InterPro" id="IPR036871">
    <property type="entry name" value="PX_dom_sf"/>
</dbReference>
<evidence type="ECO:0000256" key="2">
    <source>
        <dbReference type="SAM" id="MobiDB-lite"/>
    </source>
</evidence>
<sequence length="1001" mass="109268">MKRGDEHKNNIPNLVQSREIVDFILNFLSTSNNETLLCVFLCLIAVTYIVLGRVGLILIGFVLGIVLHASWDGISDGSASNEMVSKKSNKKRELALEVVKRLIDRRIYKSTDINVEDNPEPKAISQASKIDLEYSAFRPETASALRSLTDAVIQNYVNYWYEPILPSETSFPLSCRRILTDFITSVSFHLARKRTTDTFLEFLTNSSSITIVFLNELSTAFDATDTYIEPEQNIKRYLELFPESSLSNVLAVHQQQKKLNMAADDILSNFLDRSAYSCPAIRDFLREVLAGVVFESMVSSLSRPEFINGWIIHIFSEGESEIMSAIDAGVEGARKQDVAMRKGPSDSANVALVSADNTGPDLQSGSKTSGKQILDGDKATEEAIMETKRLSVLIAAQDAQSQTSLKDAKNDPRGLGTLIGGDDAAPTHPNGEMIQSPMGKHLQSKEYPNDEKMQNIIEHMSEKRSESMDPVRSPLSPSVSMDSFPKGAKSSFDSTNGSPLLTLHGASVLVDDGSEPGERGLIRSKPTSNYLLQIEPVSSRSTGWMVFRKYADFESLHETLETISRLNKIRDFTDQYPTLPPWKGQTRTLLTQNLELYLHDALQHESLAECERMRRFLEKDGSPGPESAGGSVKTGFSFPSQFAFENMGKGVLDALTNAPKGVAGGGKAVLGGVTGVLGGVGSGKKRSSSAANYQNLKGRPLSNEPLQSAPDEVEGLRSRETSIGLNTNTNGHLSSPDSHARQNILSLDACSDRKPPNDSGVPQNESSRSASSSSNPAAERSLVGLDTDDPCPFSPKLSNTKGLGDKSALLSPGSETKAEATCHPTFTGLNAPEKQNSPITHEETHMAVELIFAVINELYTLSSAWNIRRTLLNAAKSYILRPGSPNLETIRSLLQDSMIDAHTSDEAIGVYLTKVRENCLPTEAELNSWPPSPGEVEKERLKETARKLLVQRGLPQALTSVMGAAASREALEKIFDCLQVETIARGLIFSILLQALRAVIL</sequence>
<name>A0A1L9RA32_ASPWE</name>
<feature type="region of interest" description="Disordered" evidence="2">
    <location>
        <begin position="681"/>
        <end position="716"/>
    </location>
</feature>
<feature type="domain" description="PXA" evidence="4">
    <location>
        <begin position="138"/>
        <end position="319"/>
    </location>
</feature>
<proteinExistence type="inferred from homology"/>
<dbReference type="Pfam" id="PF02194">
    <property type="entry name" value="PXA"/>
    <property type="match status" value="1"/>
</dbReference>
<dbReference type="EMBL" id="KV878215">
    <property type="protein sequence ID" value="OJJ31781.1"/>
    <property type="molecule type" value="Genomic_DNA"/>
</dbReference>
<evidence type="ECO:0000313" key="6">
    <source>
        <dbReference type="Proteomes" id="UP000184383"/>
    </source>
</evidence>
<dbReference type="SMART" id="SM00313">
    <property type="entry name" value="PXA"/>
    <property type="match status" value="1"/>
</dbReference>
<dbReference type="OrthoDB" id="41200at2759"/>